<dbReference type="AlphaFoldDB" id="A0A1N7B1V6"/>
<evidence type="ECO:0000256" key="1">
    <source>
        <dbReference type="SAM" id="MobiDB-lite"/>
    </source>
</evidence>
<dbReference type="InterPro" id="IPR058280">
    <property type="entry name" value="DUF7974"/>
</dbReference>
<evidence type="ECO:0000259" key="2">
    <source>
        <dbReference type="Pfam" id="PF25929"/>
    </source>
</evidence>
<gene>
    <name evidence="3" type="ORF">SAMN05421858_2298</name>
</gene>
<protein>
    <recommendedName>
        <fullName evidence="2">DUF7974 domain-containing protein</fullName>
    </recommendedName>
</protein>
<keyword evidence="4" id="KW-1185">Reference proteome</keyword>
<dbReference type="OrthoDB" id="196304at2157"/>
<organism evidence="3 4">
    <name type="scientific">Haladaptatus litoreus</name>
    <dbReference type="NCBI Taxonomy" id="553468"/>
    <lineage>
        <taxon>Archaea</taxon>
        <taxon>Methanobacteriati</taxon>
        <taxon>Methanobacteriota</taxon>
        <taxon>Stenosarchaea group</taxon>
        <taxon>Halobacteria</taxon>
        <taxon>Halobacteriales</taxon>
        <taxon>Haladaptataceae</taxon>
        <taxon>Haladaptatus</taxon>
    </lineage>
</organism>
<accession>A0A1N7B1V6</accession>
<name>A0A1N7B1V6_9EURY</name>
<dbReference type="Proteomes" id="UP000186914">
    <property type="component" value="Unassembled WGS sequence"/>
</dbReference>
<feature type="region of interest" description="Disordered" evidence="1">
    <location>
        <begin position="1"/>
        <end position="20"/>
    </location>
</feature>
<proteinExistence type="predicted"/>
<feature type="domain" description="DUF7974" evidence="2">
    <location>
        <begin position="24"/>
        <end position="157"/>
    </location>
</feature>
<dbReference type="Pfam" id="PF25929">
    <property type="entry name" value="DUF7974"/>
    <property type="match status" value="1"/>
</dbReference>
<dbReference type="RefSeq" id="WP_076430356.1">
    <property type="nucleotide sequence ID" value="NZ_FTNO01000002.1"/>
</dbReference>
<dbReference type="EMBL" id="FTNO01000002">
    <property type="protein sequence ID" value="SIR45330.1"/>
    <property type="molecule type" value="Genomic_DNA"/>
</dbReference>
<reference evidence="4" key="1">
    <citation type="submission" date="2017-01" db="EMBL/GenBank/DDBJ databases">
        <authorList>
            <person name="Varghese N."/>
            <person name="Submissions S."/>
        </authorList>
    </citation>
    <scope>NUCLEOTIDE SEQUENCE [LARGE SCALE GENOMIC DNA]</scope>
    <source>
        <strain evidence="4">CGMCC 1.7737</strain>
    </source>
</reference>
<evidence type="ECO:0000313" key="3">
    <source>
        <dbReference type="EMBL" id="SIR45330.1"/>
    </source>
</evidence>
<sequence length="160" mass="17628">MKPADVLSPDPAGGTESGGSWVAGLVPNPIALRCLSVELRAPREIVAGEPAKFVLRIRNRAPIPLAVRLPTSRLWGWDVDGVPDADERRFEPPETPRQVAFPRRGIRQFEGTWDGQIRRSGIDGDEWRPQPGTHTLTGYLATSKNTSNLQDSVQITVLTR</sequence>
<evidence type="ECO:0000313" key="4">
    <source>
        <dbReference type="Proteomes" id="UP000186914"/>
    </source>
</evidence>